<dbReference type="AlphaFoldDB" id="A0A6J7D889"/>
<accession>A0A6J7D889</accession>
<dbReference type="EMBL" id="CAFBLK010000102">
    <property type="protein sequence ID" value="CAB4867172.1"/>
    <property type="molecule type" value="Genomic_DNA"/>
</dbReference>
<name>A0A6J7D889_9ZZZZ</name>
<protein>
    <submittedName>
        <fullName evidence="1">Unannotated protein</fullName>
    </submittedName>
</protein>
<gene>
    <name evidence="1" type="ORF">UFOPK3317_00711</name>
</gene>
<proteinExistence type="predicted"/>
<sequence length="58" mass="6279">MGWADAYRLGRLGLSLDPQNVRNLVIPVGSGVGSRLALLGTARDLFNDFADDAVLQRH</sequence>
<evidence type="ECO:0000313" key="1">
    <source>
        <dbReference type="EMBL" id="CAB4867172.1"/>
    </source>
</evidence>
<reference evidence="1" key="1">
    <citation type="submission" date="2020-05" db="EMBL/GenBank/DDBJ databases">
        <authorList>
            <person name="Chiriac C."/>
            <person name="Salcher M."/>
            <person name="Ghai R."/>
            <person name="Kavagutti S V."/>
        </authorList>
    </citation>
    <scope>NUCLEOTIDE SEQUENCE</scope>
</reference>
<organism evidence="1">
    <name type="scientific">freshwater metagenome</name>
    <dbReference type="NCBI Taxonomy" id="449393"/>
    <lineage>
        <taxon>unclassified sequences</taxon>
        <taxon>metagenomes</taxon>
        <taxon>ecological metagenomes</taxon>
    </lineage>
</organism>